<reference evidence="2" key="2">
    <citation type="submission" date="2021-04" db="EMBL/GenBank/DDBJ databases">
        <authorList>
            <person name="Gilroy R."/>
        </authorList>
    </citation>
    <scope>NUCLEOTIDE SEQUENCE</scope>
    <source>
        <strain evidence="2">USASDec5-558</strain>
    </source>
</reference>
<reference evidence="2" key="1">
    <citation type="journal article" date="2021" name="PeerJ">
        <title>Extensive microbial diversity within the chicken gut microbiome revealed by metagenomics and culture.</title>
        <authorList>
            <person name="Gilroy R."/>
            <person name="Ravi A."/>
            <person name="Getino M."/>
            <person name="Pursley I."/>
            <person name="Horton D.L."/>
            <person name="Alikhan N.F."/>
            <person name="Baker D."/>
            <person name="Gharbi K."/>
            <person name="Hall N."/>
            <person name="Watson M."/>
            <person name="Adriaenssens E.M."/>
            <person name="Foster-Nyarko E."/>
            <person name="Jarju S."/>
            <person name="Secka A."/>
            <person name="Antonio M."/>
            <person name="Oren A."/>
            <person name="Chaudhuri R.R."/>
            <person name="La Ragione R."/>
            <person name="Hildebrand F."/>
            <person name="Pallen M.J."/>
        </authorList>
    </citation>
    <scope>NUCLEOTIDE SEQUENCE</scope>
    <source>
        <strain evidence="2">USASDec5-558</strain>
    </source>
</reference>
<dbReference type="Proteomes" id="UP000886829">
    <property type="component" value="Unassembled WGS sequence"/>
</dbReference>
<dbReference type="EMBL" id="DXEV01000038">
    <property type="protein sequence ID" value="HIX56221.1"/>
    <property type="molecule type" value="Genomic_DNA"/>
</dbReference>
<sequence>MQAQAHLAERNHALRRSQHSWQSALLCCSALMLTACSASSVNLGVYLSPEVAQTYGEVPSLEVDVAGVTAKQKQTLEQISVEQYFAPNSALRRSIQPVTLYFSPLQQRPYSIEKSFAAWDLWEQRGAEYVMVLCNLPLLADSAPQGAAGTGASGAASAAGASGSDSRMLFIEMHDGFIKDSSSHVVEITSTGVIKVADEPDAADQGLSTENTSGESLGKSVAQQANEQAAAAAAASAAATASATNAATLSIKAEAEVLVQHNVAGAKPALGDGVMGAEGLEIIPPVPTGSMGKGQFEPIVLE</sequence>
<evidence type="ECO:0000313" key="2">
    <source>
        <dbReference type="EMBL" id="HIX56221.1"/>
    </source>
</evidence>
<feature type="compositionally biased region" description="Polar residues" evidence="1">
    <location>
        <begin position="206"/>
        <end position="215"/>
    </location>
</feature>
<dbReference type="AlphaFoldDB" id="A0A9D1WBQ8"/>
<organism evidence="2 3">
    <name type="scientific">Candidatus Anaerobiospirillum pullistercoris</name>
    <dbReference type="NCBI Taxonomy" id="2838452"/>
    <lineage>
        <taxon>Bacteria</taxon>
        <taxon>Pseudomonadati</taxon>
        <taxon>Pseudomonadota</taxon>
        <taxon>Gammaproteobacteria</taxon>
        <taxon>Aeromonadales</taxon>
        <taxon>Succinivibrionaceae</taxon>
        <taxon>Anaerobiospirillum</taxon>
    </lineage>
</organism>
<name>A0A9D1WBQ8_9GAMM</name>
<gene>
    <name evidence="2" type="ORF">H9850_01960</name>
</gene>
<feature type="region of interest" description="Disordered" evidence="1">
    <location>
        <begin position="197"/>
        <end position="222"/>
    </location>
</feature>
<proteinExistence type="predicted"/>
<evidence type="ECO:0000313" key="3">
    <source>
        <dbReference type="Proteomes" id="UP000886829"/>
    </source>
</evidence>
<evidence type="ECO:0000256" key="1">
    <source>
        <dbReference type="SAM" id="MobiDB-lite"/>
    </source>
</evidence>
<comment type="caution">
    <text evidence="2">The sequence shown here is derived from an EMBL/GenBank/DDBJ whole genome shotgun (WGS) entry which is preliminary data.</text>
</comment>
<accession>A0A9D1WBQ8</accession>
<protein>
    <submittedName>
        <fullName evidence="2">Uncharacterized protein</fullName>
    </submittedName>
</protein>